<accession>A0A8K0WUJ6</accession>
<sequence length="262" mass="28171">MAASESGPGAIRILVLNPNSSQAMTQGMESAIKQLSLPDSIKIETYTAPSSSPASIDNAQDILRSTKEVMAHLETKEKNWLLQFDAVLIACYSVHSLVPELQRLAGPSGPAVLGIFEASIMTSLSLLPDFSVEATWGVVTTGKFWEDHLSDGVKAFVGQAPAEPNHRFAGVYSTGLAAGDFHHVSPEQVSQKLRDATKRLLLSGPVGCVVMGCAGMAGLEAIIRSVIDEVYQDKTRKVYIIDGVKAGTMQLEQIVRSRRAFE</sequence>
<proteinExistence type="inferred from homology"/>
<dbReference type="PANTHER" id="PTHR28047">
    <property type="entry name" value="PROTEIN DCG1"/>
    <property type="match status" value="1"/>
</dbReference>
<dbReference type="InterPro" id="IPR052186">
    <property type="entry name" value="Hydantoin_racemase-like"/>
</dbReference>
<dbReference type="AlphaFoldDB" id="A0A8K0WUJ6"/>
<comment type="caution">
    <text evidence="2">The sequence shown here is derived from an EMBL/GenBank/DDBJ whole genome shotgun (WGS) entry which is preliminary data.</text>
</comment>
<reference evidence="2" key="1">
    <citation type="journal article" date="2021" name="Nat. Commun.">
        <title>Genetic determinants of endophytism in the Arabidopsis root mycobiome.</title>
        <authorList>
            <person name="Mesny F."/>
            <person name="Miyauchi S."/>
            <person name="Thiergart T."/>
            <person name="Pickel B."/>
            <person name="Atanasova L."/>
            <person name="Karlsson M."/>
            <person name="Huettel B."/>
            <person name="Barry K.W."/>
            <person name="Haridas S."/>
            <person name="Chen C."/>
            <person name="Bauer D."/>
            <person name="Andreopoulos W."/>
            <person name="Pangilinan J."/>
            <person name="LaButti K."/>
            <person name="Riley R."/>
            <person name="Lipzen A."/>
            <person name="Clum A."/>
            <person name="Drula E."/>
            <person name="Henrissat B."/>
            <person name="Kohler A."/>
            <person name="Grigoriev I.V."/>
            <person name="Martin F.M."/>
            <person name="Hacquard S."/>
        </authorList>
    </citation>
    <scope>NUCLEOTIDE SEQUENCE</scope>
    <source>
        <strain evidence="2">MPI-CAGE-CH-0235</strain>
    </source>
</reference>
<dbReference type="Gene3D" id="3.40.50.12500">
    <property type="match status" value="1"/>
</dbReference>
<dbReference type="GO" id="GO:0047661">
    <property type="term" value="F:amino-acid racemase activity"/>
    <property type="evidence" value="ECO:0007669"/>
    <property type="project" value="InterPro"/>
</dbReference>
<gene>
    <name evidence="2" type="ORF">B0I35DRAFT_474468</name>
</gene>
<dbReference type="EMBL" id="JAGPNK010000002">
    <property type="protein sequence ID" value="KAH7325725.1"/>
    <property type="molecule type" value="Genomic_DNA"/>
</dbReference>
<evidence type="ECO:0000313" key="3">
    <source>
        <dbReference type="Proteomes" id="UP000813444"/>
    </source>
</evidence>
<evidence type="ECO:0000256" key="1">
    <source>
        <dbReference type="ARBA" id="ARBA00038414"/>
    </source>
</evidence>
<name>A0A8K0WUJ6_9HYPO</name>
<comment type="similarity">
    <text evidence="1">Belongs to the HyuE racemase family.</text>
</comment>
<dbReference type="Pfam" id="PF01177">
    <property type="entry name" value="Asp_Glu_race"/>
    <property type="match status" value="1"/>
</dbReference>
<dbReference type="InterPro" id="IPR053714">
    <property type="entry name" value="Iso_Racemase_Enz_sf"/>
</dbReference>
<protein>
    <submittedName>
        <fullName evidence="2">Asp/Glu/hydantoin racemase</fullName>
    </submittedName>
</protein>
<keyword evidence="3" id="KW-1185">Reference proteome</keyword>
<organism evidence="2 3">
    <name type="scientific">Stachybotrys elegans</name>
    <dbReference type="NCBI Taxonomy" id="80388"/>
    <lineage>
        <taxon>Eukaryota</taxon>
        <taxon>Fungi</taxon>
        <taxon>Dikarya</taxon>
        <taxon>Ascomycota</taxon>
        <taxon>Pezizomycotina</taxon>
        <taxon>Sordariomycetes</taxon>
        <taxon>Hypocreomycetidae</taxon>
        <taxon>Hypocreales</taxon>
        <taxon>Stachybotryaceae</taxon>
        <taxon>Stachybotrys</taxon>
    </lineage>
</organism>
<dbReference type="Proteomes" id="UP000813444">
    <property type="component" value="Unassembled WGS sequence"/>
</dbReference>
<dbReference type="InterPro" id="IPR015942">
    <property type="entry name" value="Asp/Glu/hydantoin_racemase"/>
</dbReference>
<dbReference type="PANTHER" id="PTHR28047:SF5">
    <property type="entry name" value="PROTEIN DCG1"/>
    <property type="match status" value="1"/>
</dbReference>
<dbReference type="OrthoDB" id="412018at2759"/>
<evidence type="ECO:0000313" key="2">
    <source>
        <dbReference type="EMBL" id="KAH7325725.1"/>
    </source>
</evidence>